<feature type="domain" description="NADP-dependent oxidoreductase" evidence="2">
    <location>
        <begin position="15"/>
        <end position="314"/>
    </location>
</feature>
<dbReference type="Proteomes" id="UP000243077">
    <property type="component" value="Chromosome"/>
</dbReference>
<keyword evidence="4" id="KW-1185">Reference proteome</keyword>
<sequence>MQTSSLGTSDLQVTPLTLGTMTFGKEADEATSHALLDAYVAAGGNVIDTADVYSAGLSEEIIGRWLKGSGKRDDVLIATKARFAMAKGGPRGLHPDYLRGAIEDNLRRLDIDTIDLFQPHAFDPNVPVAEWLGLIKEFVDQGKIRHLGVSNFLSYQLQQTLDVAKYEGLPTVVSLQPQYNLLDRHIDYEVMDVCKNHNIPLLPWSPLGGGWLSGKYERDSVPTGATRLGEDPSRGVEAYDKRNTERTFAILDVVKDIAADHGASMAQVSLAWLIQHPQVGSVILGARTTEQLADNLGAAQVELSTEQWERLEDVSRPHTPDYPYGFVDTMGGR</sequence>
<dbReference type="FunFam" id="3.20.20.100:FF:000004">
    <property type="entry name" value="Oxidoreductase, aldo/keto reductase"/>
    <property type="match status" value="1"/>
</dbReference>
<dbReference type="InterPro" id="IPR050523">
    <property type="entry name" value="AKR_Detox_Biosynth"/>
</dbReference>
<dbReference type="RefSeq" id="WP_104913797.1">
    <property type="nucleotide sequence ID" value="NZ_CP026923.1"/>
</dbReference>
<gene>
    <name evidence="3" type="ORF">C3B54_111355</name>
</gene>
<dbReference type="SUPFAM" id="SSF51430">
    <property type="entry name" value="NAD(P)-linked oxidoreductase"/>
    <property type="match status" value="1"/>
</dbReference>
<name>A0A2L2BRL3_9MICO</name>
<dbReference type="Pfam" id="PF00248">
    <property type="entry name" value="Aldo_ket_red"/>
    <property type="match status" value="1"/>
</dbReference>
<accession>A0A2L2BRL3</accession>
<keyword evidence="1" id="KW-0560">Oxidoreductase</keyword>
<evidence type="ECO:0000313" key="4">
    <source>
        <dbReference type="Proteomes" id="UP000243077"/>
    </source>
</evidence>
<dbReference type="PANTHER" id="PTHR43364">
    <property type="entry name" value="NADH-SPECIFIC METHYLGLYOXAL REDUCTASE-RELATED"/>
    <property type="match status" value="1"/>
</dbReference>
<dbReference type="AlphaFoldDB" id="A0A2L2BRL3"/>
<dbReference type="Gene3D" id="3.20.20.100">
    <property type="entry name" value="NADP-dependent oxidoreductase domain"/>
    <property type="match status" value="1"/>
</dbReference>
<dbReference type="GO" id="GO:0016491">
    <property type="term" value="F:oxidoreductase activity"/>
    <property type="evidence" value="ECO:0007669"/>
    <property type="project" value="UniProtKB-KW"/>
</dbReference>
<dbReference type="InterPro" id="IPR036812">
    <property type="entry name" value="NAD(P)_OxRdtase_dom_sf"/>
</dbReference>
<dbReference type="OrthoDB" id="9768793at2"/>
<dbReference type="PANTHER" id="PTHR43364:SF4">
    <property type="entry name" value="NAD(P)-LINKED OXIDOREDUCTASE SUPERFAMILY PROTEIN"/>
    <property type="match status" value="1"/>
</dbReference>
<evidence type="ECO:0000256" key="1">
    <source>
        <dbReference type="ARBA" id="ARBA00023002"/>
    </source>
</evidence>
<organism evidence="3 4">
    <name type="scientific">Pontimonas salivibrio</name>
    <dbReference type="NCBI Taxonomy" id="1159327"/>
    <lineage>
        <taxon>Bacteria</taxon>
        <taxon>Bacillati</taxon>
        <taxon>Actinomycetota</taxon>
        <taxon>Actinomycetes</taxon>
        <taxon>Micrococcales</taxon>
        <taxon>Microbacteriaceae</taxon>
        <taxon>Pontimonas</taxon>
    </lineage>
</organism>
<evidence type="ECO:0000313" key="3">
    <source>
        <dbReference type="EMBL" id="AVG24298.1"/>
    </source>
</evidence>
<reference evidence="3 4" key="1">
    <citation type="submission" date="2018-02" db="EMBL/GenBank/DDBJ databases">
        <title>Complete genome of the streamlined marine actinobacterium Pontimonas salivibrio CL-TW6 adapted to coastal planktonic lifestype.</title>
        <authorList>
            <person name="Cho B.C."/>
            <person name="Hardies S.C."/>
            <person name="Jang G.I."/>
            <person name="Hwang C.Y."/>
        </authorList>
    </citation>
    <scope>NUCLEOTIDE SEQUENCE [LARGE SCALE GENOMIC DNA]</scope>
    <source>
        <strain evidence="3 4">CL-TW6</strain>
    </source>
</reference>
<proteinExistence type="predicted"/>
<dbReference type="InterPro" id="IPR018170">
    <property type="entry name" value="Aldo/ket_reductase_CS"/>
</dbReference>
<protein>
    <submittedName>
        <fullName evidence="3">Oxidoreductase</fullName>
    </submittedName>
</protein>
<evidence type="ECO:0000259" key="2">
    <source>
        <dbReference type="Pfam" id="PF00248"/>
    </source>
</evidence>
<dbReference type="PROSITE" id="PS00062">
    <property type="entry name" value="ALDOKETO_REDUCTASE_2"/>
    <property type="match status" value="1"/>
</dbReference>
<dbReference type="KEGG" id="psai:C3B54_111355"/>
<dbReference type="EMBL" id="CP026923">
    <property type="protein sequence ID" value="AVG24298.1"/>
    <property type="molecule type" value="Genomic_DNA"/>
</dbReference>
<dbReference type="GO" id="GO:0005829">
    <property type="term" value="C:cytosol"/>
    <property type="evidence" value="ECO:0007669"/>
    <property type="project" value="TreeGrafter"/>
</dbReference>
<dbReference type="CDD" id="cd19081">
    <property type="entry name" value="AKR_AKR9C1"/>
    <property type="match status" value="1"/>
</dbReference>
<dbReference type="InterPro" id="IPR023210">
    <property type="entry name" value="NADP_OxRdtase_dom"/>
</dbReference>